<evidence type="ECO:0000256" key="5">
    <source>
        <dbReference type="ARBA" id="ARBA00022692"/>
    </source>
</evidence>
<evidence type="ECO:0000313" key="14">
    <source>
        <dbReference type="EMBL" id="CAL4063754.1"/>
    </source>
</evidence>
<feature type="transmembrane region" description="Helical" evidence="13">
    <location>
        <begin position="378"/>
        <end position="397"/>
    </location>
</feature>
<evidence type="ECO:0000256" key="4">
    <source>
        <dbReference type="ARBA" id="ARBA00022475"/>
    </source>
</evidence>
<keyword evidence="15" id="KW-1185">Reference proteome</keyword>
<dbReference type="InterPro" id="IPR051163">
    <property type="entry name" value="Sodium:Solute_Symporter_SSF"/>
</dbReference>
<feature type="transmembrane region" description="Helical" evidence="13">
    <location>
        <begin position="517"/>
        <end position="538"/>
    </location>
</feature>
<dbReference type="AlphaFoldDB" id="A0AAV2PR19"/>
<feature type="transmembrane region" description="Helical" evidence="13">
    <location>
        <begin position="76"/>
        <end position="101"/>
    </location>
</feature>
<gene>
    <name evidence="14" type="ORF">MNOR_LOCUS3609</name>
</gene>
<dbReference type="Gene3D" id="1.20.1730.10">
    <property type="entry name" value="Sodium/glucose cotransporter"/>
    <property type="match status" value="1"/>
</dbReference>
<evidence type="ECO:0000256" key="7">
    <source>
        <dbReference type="ARBA" id="ARBA00023053"/>
    </source>
</evidence>
<evidence type="ECO:0000256" key="1">
    <source>
        <dbReference type="ARBA" id="ARBA00004651"/>
    </source>
</evidence>
<comment type="similarity">
    <text evidence="2 11">Belongs to the sodium:solute symporter (SSF) (TC 2.A.21) family.</text>
</comment>
<dbReference type="Proteomes" id="UP001497623">
    <property type="component" value="Unassembled WGS sequence"/>
</dbReference>
<feature type="compositionally biased region" description="Basic and acidic residues" evidence="12">
    <location>
        <begin position="570"/>
        <end position="585"/>
    </location>
</feature>
<keyword evidence="9 13" id="KW-0472">Membrane</keyword>
<feature type="transmembrane region" description="Helical" evidence="13">
    <location>
        <begin position="272"/>
        <end position="297"/>
    </location>
</feature>
<dbReference type="GO" id="GO:0015293">
    <property type="term" value="F:symporter activity"/>
    <property type="evidence" value="ECO:0007669"/>
    <property type="project" value="TreeGrafter"/>
</dbReference>
<dbReference type="InterPro" id="IPR038377">
    <property type="entry name" value="Na/Glc_symporter_sf"/>
</dbReference>
<dbReference type="EMBL" id="CAXKWB010001248">
    <property type="protein sequence ID" value="CAL4063754.1"/>
    <property type="molecule type" value="Genomic_DNA"/>
</dbReference>
<feature type="transmembrane region" description="Helical" evidence="13">
    <location>
        <begin position="233"/>
        <end position="252"/>
    </location>
</feature>
<keyword evidence="5 13" id="KW-0812">Transmembrane</keyword>
<comment type="subcellular location">
    <subcellularLocation>
        <location evidence="1">Cell membrane</location>
        <topology evidence="1">Multi-pass membrane protein</topology>
    </subcellularLocation>
</comment>
<feature type="transmembrane region" description="Helical" evidence="13">
    <location>
        <begin position="6"/>
        <end position="26"/>
    </location>
</feature>
<keyword evidence="4" id="KW-1003">Cell membrane</keyword>
<evidence type="ECO:0000256" key="10">
    <source>
        <dbReference type="ARBA" id="ARBA00023201"/>
    </source>
</evidence>
<accession>A0AAV2PR19</accession>
<organism evidence="14 15">
    <name type="scientific">Meganyctiphanes norvegica</name>
    <name type="common">Northern krill</name>
    <name type="synonym">Thysanopoda norvegica</name>
    <dbReference type="NCBI Taxonomy" id="48144"/>
    <lineage>
        <taxon>Eukaryota</taxon>
        <taxon>Metazoa</taxon>
        <taxon>Ecdysozoa</taxon>
        <taxon>Arthropoda</taxon>
        <taxon>Crustacea</taxon>
        <taxon>Multicrustacea</taxon>
        <taxon>Malacostraca</taxon>
        <taxon>Eumalacostraca</taxon>
        <taxon>Eucarida</taxon>
        <taxon>Euphausiacea</taxon>
        <taxon>Euphausiidae</taxon>
        <taxon>Meganyctiphanes</taxon>
    </lineage>
</organism>
<keyword evidence="10" id="KW-0739">Sodium transport</keyword>
<reference evidence="14 15" key="1">
    <citation type="submission" date="2024-05" db="EMBL/GenBank/DDBJ databases">
        <authorList>
            <person name="Wallberg A."/>
        </authorList>
    </citation>
    <scope>NUCLEOTIDE SEQUENCE [LARGE SCALE GENOMIC DNA]</scope>
</reference>
<keyword evidence="3" id="KW-0813">Transport</keyword>
<evidence type="ECO:0000256" key="12">
    <source>
        <dbReference type="SAM" id="MobiDB-lite"/>
    </source>
</evidence>
<dbReference type="GO" id="GO:0006814">
    <property type="term" value="P:sodium ion transport"/>
    <property type="evidence" value="ECO:0007669"/>
    <property type="project" value="UniProtKB-KW"/>
</dbReference>
<dbReference type="NCBIfam" id="TIGR00813">
    <property type="entry name" value="sss"/>
    <property type="match status" value="1"/>
</dbReference>
<evidence type="ECO:0008006" key="16">
    <source>
        <dbReference type="Google" id="ProtNLM"/>
    </source>
</evidence>
<dbReference type="Pfam" id="PF00474">
    <property type="entry name" value="SSF"/>
    <property type="match status" value="1"/>
</dbReference>
<evidence type="ECO:0000313" key="15">
    <source>
        <dbReference type="Proteomes" id="UP001497623"/>
    </source>
</evidence>
<keyword evidence="8" id="KW-0406">Ion transport</keyword>
<evidence type="ECO:0000256" key="2">
    <source>
        <dbReference type="ARBA" id="ARBA00006434"/>
    </source>
</evidence>
<feature type="transmembrane region" description="Helical" evidence="13">
    <location>
        <begin position="438"/>
        <end position="458"/>
    </location>
</feature>
<comment type="caution">
    <text evidence="14">The sequence shown here is derived from an EMBL/GenBank/DDBJ whole genome shotgun (WGS) entry which is preliminary data.</text>
</comment>
<protein>
    <recommendedName>
        <fullName evidence="16">Sodium-coupled monocarboxylate transporter 1</fullName>
    </recommendedName>
</protein>
<feature type="transmembrane region" description="Helical" evidence="13">
    <location>
        <begin position="46"/>
        <end position="64"/>
    </location>
</feature>
<dbReference type="PANTHER" id="PTHR42985:SF40">
    <property type="entry name" value="LD47995P-RELATED"/>
    <property type="match status" value="1"/>
</dbReference>
<feature type="transmembrane region" description="Helical" evidence="13">
    <location>
        <begin position="121"/>
        <end position="146"/>
    </location>
</feature>
<dbReference type="GO" id="GO:0005886">
    <property type="term" value="C:plasma membrane"/>
    <property type="evidence" value="ECO:0007669"/>
    <property type="project" value="UniProtKB-SubCell"/>
</dbReference>
<feature type="region of interest" description="Disordered" evidence="12">
    <location>
        <begin position="570"/>
        <end position="601"/>
    </location>
</feature>
<sequence>MFGITDWVLFTLSLMVSLGIGIYHGYRGRKATTTEYLLADRKLQPVPLAMSLMIGTVSAITIFANAGEMYAYGTQMWVLDLGMALGMVIVGKVFIPVFYPLKMVSLYEYMEQRFGSRPIRLATAACTMAGGYFFIGFLLALPAMVLVPITGLNVYINIVIMGIPCTLYSAFGGVKAVVYADVFQALVLISGVLSIIFQGSIDVGGFSAVWEVAYQYGRIEFFNFSLDPYLRHTFWSVNIYGILFGIYTYGVIQAQTQRAFSTGSTQKAQLVLYLGAFGMVFIKSLINISGLVIFAKYVECDPLTGPGSTGDPTFVVLIYILQNLSKIPGLTGLFSASIYAAVLSSISTQLNSLTALLWADFLKDIPVLAKLTEEEKGYAQKAIVFCTGVVGVLTAMITINMKSTFLTALLRITGAISGPMVGIFFVALFLPWVNAKSAVVSFVISNIISLWIVIGQIVTQGKYEFLPLSRENCTKAAVANNITEAPNERINTTDYMFPISREQPSGTGIYGMSYTLIPLWGTLACVLTAIVATFIFGANRVEDVDEFLIEPRIWKFFSTTKLFERFQKKSSSSREEIAEKSEKLSPEAVPLQNKTEVEMKV</sequence>
<feature type="transmembrane region" description="Helical" evidence="13">
    <location>
        <begin position="409"/>
        <end position="432"/>
    </location>
</feature>
<evidence type="ECO:0000256" key="8">
    <source>
        <dbReference type="ARBA" id="ARBA00023065"/>
    </source>
</evidence>
<evidence type="ECO:0000256" key="11">
    <source>
        <dbReference type="RuleBase" id="RU362091"/>
    </source>
</evidence>
<keyword evidence="7" id="KW-0915">Sodium</keyword>
<dbReference type="PROSITE" id="PS50283">
    <property type="entry name" value="NA_SOLUT_SYMP_3"/>
    <property type="match status" value="1"/>
</dbReference>
<name>A0AAV2PR19_MEGNR</name>
<proteinExistence type="inferred from homology"/>
<evidence type="ECO:0000256" key="9">
    <source>
        <dbReference type="ARBA" id="ARBA00023136"/>
    </source>
</evidence>
<dbReference type="InterPro" id="IPR001734">
    <property type="entry name" value="Na/solute_symporter"/>
</dbReference>
<keyword evidence="6 13" id="KW-1133">Transmembrane helix</keyword>
<feature type="non-terminal residue" evidence="14">
    <location>
        <position position="601"/>
    </location>
</feature>
<evidence type="ECO:0000256" key="13">
    <source>
        <dbReference type="SAM" id="Phobius"/>
    </source>
</evidence>
<feature type="transmembrane region" description="Helical" evidence="13">
    <location>
        <begin position="152"/>
        <end position="171"/>
    </location>
</feature>
<dbReference type="PANTHER" id="PTHR42985">
    <property type="entry name" value="SODIUM-COUPLED MONOCARBOXYLATE TRANSPORTER"/>
    <property type="match status" value="1"/>
</dbReference>
<evidence type="ECO:0000256" key="6">
    <source>
        <dbReference type="ARBA" id="ARBA00022989"/>
    </source>
</evidence>
<evidence type="ECO:0000256" key="3">
    <source>
        <dbReference type="ARBA" id="ARBA00022448"/>
    </source>
</evidence>